<evidence type="ECO:0000313" key="3">
    <source>
        <dbReference type="EMBL" id="PIZ94267.1"/>
    </source>
</evidence>
<comment type="caution">
    <text evidence="3">The sequence shown here is derived from an EMBL/GenBank/DDBJ whole genome shotgun (WGS) entry which is preliminary data.</text>
</comment>
<feature type="transmembrane region" description="Helical" evidence="1">
    <location>
        <begin position="131"/>
        <end position="151"/>
    </location>
</feature>
<feature type="transmembrane region" description="Helical" evidence="1">
    <location>
        <begin position="212"/>
        <end position="245"/>
    </location>
</feature>
<keyword evidence="1" id="KW-1133">Transmembrane helix</keyword>
<accession>A0A2M7V6J4</accession>
<dbReference type="EMBL" id="PFPK01000047">
    <property type="protein sequence ID" value="PIZ94267.1"/>
    <property type="molecule type" value="Genomic_DNA"/>
</dbReference>
<feature type="domain" description="DUF7847" evidence="2">
    <location>
        <begin position="7"/>
        <end position="246"/>
    </location>
</feature>
<evidence type="ECO:0000259" key="2">
    <source>
        <dbReference type="Pfam" id="PF25231"/>
    </source>
</evidence>
<sequence>MLISIPDIIKKSIKIYRNNAKLFLKYIGLMFIPGALIATTPIITPTFISPALNVIGPLGTSFLIYVVITIFLSIISFWISIAFIRAIANIYQNKPQESIQLELNTAKTAILPAIGASIVAGLAIFSGFILFIIPGIIFTLWFTFVIYAIAIDKHKAIESIKVSKDLVVGRWWEVFARLFVPGLAFGILIMVITTVASYPIESILEHTDPSSLLFATFVIISSLIITALSLLLAPLTTVASTILYIELRNNPVLPEVKIPSPITETPTKKRE</sequence>
<reference evidence="4" key="1">
    <citation type="submission" date="2017-09" db="EMBL/GenBank/DDBJ databases">
        <title>Depth-based differentiation of microbial function through sediment-hosted aquifers and enrichment of novel symbionts in the deep terrestrial subsurface.</title>
        <authorList>
            <person name="Probst A.J."/>
            <person name="Ladd B."/>
            <person name="Jarett J.K."/>
            <person name="Geller-Mcgrath D.E."/>
            <person name="Sieber C.M.K."/>
            <person name="Emerson J.B."/>
            <person name="Anantharaman K."/>
            <person name="Thomas B.C."/>
            <person name="Malmstrom R."/>
            <person name="Stieglmeier M."/>
            <person name="Klingl A."/>
            <person name="Woyke T."/>
            <person name="Ryan C.M."/>
            <person name="Banfield J.F."/>
        </authorList>
    </citation>
    <scope>NUCLEOTIDE SEQUENCE [LARGE SCALE GENOMIC DNA]</scope>
</reference>
<protein>
    <recommendedName>
        <fullName evidence="2">DUF7847 domain-containing protein</fullName>
    </recommendedName>
</protein>
<dbReference type="Pfam" id="PF25231">
    <property type="entry name" value="DUF7847"/>
    <property type="match status" value="1"/>
</dbReference>
<keyword evidence="1" id="KW-0812">Transmembrane</keyword>
<keyword evidence="1" id="KW-0472">Membrane</keyword>
<dbReference type="AlphaFoldDB" id="A0A2M7V6J4"/>
<name>A0A2M7V6J4_9BACT</name>
<feature type="transmembrane region" description="Helical" evidence="1">
    <location>
        <begin position="109"/>
        <end position="125"/>
    </location>
</feature>
<dbReference type="InterPro" id="IPR057169">
    <property type="entry name" value="DUF7847"/>
</dbReference>
<evidence type="ECO:0000313" key="4">
    <source>
        <dbReference type="Proteomes" id="UP000228568"/>
    </source>
</evidence>
<proteinExistence type="predicted"/>
<feature type="transmembrane region" description="Helical" evidence="1">
    <location>
        <begin position="178"/>
        <end position="200"/>
    </location>
</feature>
<organism evidence="3 4">
    <name type="scientific">Candidatus Magasanikbacteria bacterium CG_4_10_14_0_2_um_filter_37_12</name>
    <dbReference type="NCBI Taxonomy" id="1974637"/>
    <lineage>
        <taxon>Bacteria</taxon>
        <taxon>Candidatus Magasanikiibacteriota</taxon>
    </lineage>
</organism>
<dbReference type="Proteomes" id="UP000228568">
    <property type="component" value="Unassembled WGS sequence"/>
</dbReference>
<feature type="transmembrane region" description="Helical" evidence="1">
    <location>
        <begin position="22"/>
        <end position="43"/>
    </location>
</feature>
<evidence type="ECO:0000256" key="1">
    <source>
        <dbReference type="SAM" id="Phobius"/>
    </source>
</evidence>
<gene>
    <name evidence="3" type="ORF">COX81_04100</name>
</gene>
<feature type="transmembrane region" description="Helical" evidence="1">
    <location>
        <begin position="63"/>
        <end position="88"/>
    </location>
</feature>